<dbReference type="Pfam" id="PF19279">
    <property type="entry name" value="YegS_C"/>
    <property type="match status" value="1"/>
</dbReference>
<dbReference type="EMBL" id="JAMFTH010000005">
    <property type="protein sequence ID" value="MCP8900424.1"/>
    <property type="molecule type" value="Genomic_DNA"/>
</dbReference>
<dbReference type="Pfam" id="PF00781">
    <property type="entry name" value="DAGK_cat"/>
    <property type="match status" value="1"/>
</dbReference>
<dbReference type="EC" id="2.7.1.-" evidence="13"/>
<dbReference type="NCBIfam" id="TIGR00147">
    <property type="entry name" value="YegS/Rv2252/BmrU family lipid kinase"/>
    <property type="match status" value="1"/>
</dbReference>
<dbReference type="InterPro" id="IPR045540">
    <property type="entry name" value="YegS/DAGK_C"/>
</dbReference>
<keyword evidence="4" id="KW-0479">Metal-binding</keyword>
<dbReference type="Gene3D" id="3.40.50.10330">
    <property type="entry name" value="Probable inorganic polyphosphate/atp-NAD kinase, domain 1"/>
    <property type="match status" value="1"/>
</dbReference>
<evidence type="ECO:0000256" key="7">
    <source>
        <dbReference type="ARBA" id="ARBA00022840"/>
    </source>
</evidence>
<keyword evidence="3 13" id="KW-0808">Transferase</keyword>
<keyword evidence="2" id="KW-0444">Lipid biosynthesis</keyword>
<keyword evidence="6 13" id="KW-0418">Kinase</keyword>
<gene>
    <name evidence="13" type="ORF">M6D89_14050</name>
</gene>
<dbReference type="SUPFAM" id="SSF111331">
    <property type="entry name" value="NAD kinase/diacylglycerol kinase-like"/>
    <property type="match status" value="1"/>
</dbReference>
<keyword evidence="9" id="KW-0443">Lipid metabolism</keyword>
<evidence type="ECO:0000256" key="2">
    <source>
        <dbReference type="ARBA" id="ARBA00022516"/>
    </source>
</evidence>
<dbReference type="PROSITE" id="PS50146">
    <property type="entry name" value="DAGK"/>
    <property type="match status" value="1"/>
</dbReference>
<evidence type="ECO:0000256" key="1">
    <source>
        <dbReference type="ARBA" id="ARBA00001946"/>
    </source>
</evidence>
<dbReference type="GO" id="GO:0005524">
    <property type="term" value="F:ATP binding"/>
    <property type="evidence" value="ECO:0007669"/>
    <property type="project" value="UniProtKB-KW"/>
</dbReference>
<evidence type="ECO:0000259" key="12">
    <source>
        <dbReference type="PROSITE" id="PS50146"/>
    </source>
</evidence>
<comment type="cofactor">
    <cofactor evidence="1">
        <name>Mg(2+)</name>
        <dbReference type="ChEBI" id="CHEBI:18420"/>
    </cofactor>
</comment>
<dbReference type="RefSeq" id="WP_253968716.1">
    <property type="nucleotide sequence ID" value="NZ_JAMFTH010000005.1"/>
</dbReference>
<protein>
    <submittedName>
        <fullName evidence="13">Lipid kinase</fullName>
        <ecNumber evidence="13">2.7.1.-</ecNumber>
    </submittedName>
</protein>
<dbReference type="Proteomes" id="UP001139319">
    <property type="component" value="Unassembled WGS sequence"/>
</dbReference>
<dbReference type="InterPro" id="IPR017438">
    <property type="entry name" value="ATP-NAD_kinase_N"/>
</dbReference>
<evidence type="ECO:0000256" key="8">
    <source>
        <dbReference type="ARBA" id="ARBA00022842"/>
    </source>
</evidence>
<evidence type="ECO:0000256" key="11">
    <source>
        <dbReference type="ARBA" id="ARBA00023264"/>
    </source>
</evidence>
<evidence type="ECO:0000256" key="6">
    <source>
        <dbReference type="ARBA" id="ARBA00022777"/>
    </source>
</evidence>
<dbReference type="PANTHER" id="PTHR12358:SF106">
    <property type="entry name" value="LIPID KINASE YEGS"/>
    <property type="match status" value="1"/>
</dbReference>
<evidence type="ECO:0000313" key="13">
    <source>
        <dbReference type="EMBL" id="MCP8900424.1"/>
    </source>
</evidence>
<keyword evidence="11" id="KW-1208">Phospholipid metabolism</keyword>
<keyword evidence="8" id="KW-0460">Magnesium</keyword>
<evidence type="ECO:0000256" key="4">
    <source>
        <dbReference type="ARBA" id="ARBA00022723"/>
    </source>
</evidence>
<reference evidence="13" key="1">
    <citation type="submission" date="2022-05" db="EMBL/GenBank/DDBJ databases">
        <authorList>
            <person name="Sun H.-N."/>
        </authorList>
    </citation>
    <scope>NUCLEOTIDE SEQUENCE</scope>
    <source>
        <strain evidence="13">HB14</strain>
    </source>
</reference>
<keyword evidence="7" id="KW-0067">ATP-binding</keyword>
<dbReference type="GO" id="GO:0005886">
    <property type="term" value="C:plasma membrane"/>
    <property type="evidence" value="ECO:0007669"/>
    <property type="project" value="TreeGrafter"/>
</dbReference>
<comment type="caution">
    <text evidence="13">The sequence shown here is derived from an EMBL/GenBank/DDBJ whole genome shotgun (WGS) entry which is preliminary data.</text>
</comment>
<evidence type="ECO:0000313" key="14">
    <source>
        <dbReference type="Proteomes" id="UP001139319"/>
    </source>
</evidence>
<evidence type="ECO:0000256" key="10">
    <source>
        <dbReference type="ARBA" id="ARBA00023209"/>
    </source>
</evidence>
<dbReference type="GO" id="GO:0016301">
    <property type="term" value="F:kinase activity"/>
    <property type="evidence" value="ECO:0007669"/>
    <property type="project" value="UniProtKB-KW"/>
</dbReference>
<dbReference type="InterPro" id="IPR016064">
    <property type="entry name" value="NAD/diacylglycerol_kinase_sf"/>
</dbReference>
<sequence length="306" mass="33605">MRNLNAAPQVRALLIVNPKARNGAESDLDAGITTLREAGFNVEFFQSHSPEQTRQAIVERHRQLDLVIIGGGDGTISSAAGTLHEYQLPLAVLPLGTANDLARSLALPQNLEEVFAIIAAGQLTPIDLGSVNGRYFFNVANMGLGVKVTEELTPEVKKHWGVFSYLKAFFAALMRVKQFKLRLNIDGQAYKLRSIQLAVGNGRYYGGGNVVDEQTRIDDGQLSLYCIKPQSLWDLLTLAPLLRDGRQRQAKRVFQVRGKQIQLSTRPKGMAIHADGEPIAHTPAEFSIVPEALEVIVPRDQTCGEL</sequence>
<reference evidence="13" key="2">
    <citation type="submission" date="2023-01" db="EMBL/GenBank/DDBJ databases">
        <title>Gilvimarinus xylanilyticus HB14 isolated from Caulerpa lentillifera aquaculture base in Hainan, China.</title>
        <authorList>
            <person name="Zhang Y.-J."/>
        </authorList>
    </citation>
    <scope>NUCLEOTIDE SEQUENCE</scope>
    <source>
        <strain evidence="13">HB14</strain>
    </source>
</reference>
<dbReference type="SMART" id="SM00046">
    <property type="entry name" value="DAGKc"/>
    <property type="match status" value="1"/>
</dbReference>
<evidence type="ECO:0000256" key="3">
    <source>
        <dbReference type="ARBA" id="ARBA00022679"/>
    </source>
</evidence>
<dbReference type="GO" id="GO:0008654">
    <property type="term" value="P:phospholipid biosynthetic process"/>
    <property type="evidence" value="ECO:0007669"/>
    <property type="project" value="UniProtKB-KW"/>
</dbReference>
<dbReference type="PANTHER" id="PTHR12358">
    <property type="entry name" value="SPHINGOSINE KINASE"/>
    <property type="match status" value="1"/>
</dbReference>
<proteinExistence type="predicted"/>
<feature type="domain" description="DAGKc" evidence="12">
    <location>
        <begin position="7"/>
        <end position="135"/>
    </location>
</feature>
<evidence type="ECO:0000256" key="9">
    <source>
        <dbReference type="ARBA" id="ARBA00023098"/>
    </source>
</evidence>
<accession>A0A9X2HZ82</accession>
<keyword evidence="10" id="KW-0594">Phospholipid biosynthesis</keyword>
<keyword evidence="5" id="KW-0547">Nucleotide-binding</keyword>
<dbReference type="NCBIfam" id="NF009604">
    <property type="entry name" value="PRK13057.1"/>
    <property type="match status" value="1"/>
</dbReference>
<dbReference type="InterPro" id="IPR001206">
    <property type="entry name" value="Diacylglycerol_kinase_cat_dom"/>
</dbReference>
<keyword evidence="14" id="KW-1185">Reference proteome</keyword>
<dbReference type="InterPro" id="IPR050187">
    <property type="entry name" value="Lipid_Phosphate_FormReg"/>
</dbReference>
<dbReference type="Gene3D" id="2.60.200.40">
    <property type="match status" value="1"/>
</dbReference>
<name>A0A9X2HZ82_9GAMM</name>
<dbReference type="AlphaFoldDB" id="A0A9X2HZ82"/>
<organism evidence="13 14">
    <name type="scientific">Gilvimarinus xylanilyticus</name>
    <dbReference type="NCBI Taxonomy" id="2944139"/>
    <lineage>
        <taxon>Bacteria</taxon>
        <taxon>Pseudomonadati</taxon>
        <taxon>Pseudomonadota</taxon>
        <taxon>Gammaproteobacteria</taxon>
        <taxon>Cellvibrionales</taxon>
        <taxon>Cellvibrionaceae</taxon>
        <taxon>Gilvimarinus</taxon>
    </lineage>
</organism>
<dbReference type="InterPro" id="IPR005218">
    <property type="entry name" value="Diacylglycerol/lipid_kinase"/>
</dbReference>
<evidence type="ECO:0000256" key="5">
    <source>
        <dbReference type="ARBA" id="ARBA00022741"/>
    </source>
</evidence>
<dbReference type="GO" id="GO:0046872">
    <property type="term" value="F:metal ion binding"/>
    <property type="evidence" value="ECO:0007669"/>
    <property type="project" value="UniProtKB-KW"/>
</dbReference>